<dbReference type="FunFam" id="3.40.50.720:FF:000121">
    <property type="entry name" value="Prostaglandin reductase 2"/>
    <property type="match status" value="1"/>
</dbReference>
<dbReference type="EMBL" id="JACBZM010000001">
    <property type="protein sequence ID" value="NYI44537.1"/>
    <property type="molecule type" value="Genomic_DNA"/>
</dbReference>
<dbReference type="InterPro" id="IPR045010">
    <property type="entry name" value="MDR_fam"/>
</dbReference>
<dbReference type="InterPro" id="IPR011032">
    <property type="entry name" value="GroES-like_sf"/>
</dbReference>
<dbReference type="Gene3D" id="3.40.50.720">
    <property type="entry name" value="NAD(P)-binding Rossmann-like Domain"/>
    <property type="match status" value="1"/>
</dbReference>
<proteinExistence type="predicted"/>
<dbReference type="SUPFAM" id="SSF51735">
    <property type="entry name" value="NAD(P)-binding Rossmann-fold domains"/>
    <property type="match status" value="1"/>
</dbReference>
<dbReference type="InterPro" id="IPR013149">
    <property type="entry name" value="ADH-like_C"/>
</dbReference>
<dbReference type="GO" id="GO:0016628">
    <property type="term" value="F:oxidoreductase activity, acting on the CH-CH group of donors, NAD or NADP as acceptor"/>
    <property type="evidence" value="ECO:0007669"/>
    <property type="project" value="InterPro"/>
</dbReference>
<organism evidence="3 4">
    <name type="scientific">Nocardioides aromaticivorans</name>
    <dbReference type="NCBI Taxonomy" id="200618"/>
    <lineage>
        <taxon>Bacteria</taxon>
        <taxon>Bacillati</taxon>
        <taxon>Actinomycetota</taxon>
        <taxon>Actinomycetes</taxon>
        <taxon>Propionibacteriales</taxon>
        <taxon>Nocardioidaceae</taxon>
        <taxon>Nocardioides</taxon>
    </lineage>
</organism>
<dbReference type="SMART" id="SM00829">
    <property type="entry name" value="PKS_ER"/>
    <property type="match status" value="1"/>
</dbReference>
<evidence type="ECO:0000313" key="3">
    <source>
        <dbReference type="EMBL" id="NYI44537.1"/>
    </source>
</evidence>
<accession>A0A7Z0CN75</accession>
<dbReference type="Gene3D" id="3.90.180.10">
    <property type="entry name" value="Medium-chain alcohol dehydrogenases, catalytic domain"/>
    <property type="match status" value="1"/>
</dbReference>
<gene>
    <name evidence="3" type="ORF">BJ993_001617</name>
</gene>
<dbReference type="AlphaFoldDB" id="A0A7Z0CN75"/>
<evidence type="ECO:0000259" key="2">
    <source>
        <dbReference type="SMART" id="SM00829"/>
    </source>
</evidence>
<comment type="caution">
    <text evidence="3">The sequence shown here is derived from an EMBL/GenBank/DDBJ whole genome shotgun (WGS) entry which is preliminary data.</text>
</comment>
<protein>
    <recommendedName>
        <fullName evidence="2">Enoyl reductase (ER) domain-containing protein</fullName>
    </recommendedName>
</protein>
<dbReference type="SUPFAM" id="SSF50129">
    <property type="entry name" value="GroES-like"/>
    <property type="match status" value="1"/>
</dbReference>
<dbReference type="Pfam" id="PF00107">
    <property type="entry name" value="ADH_zinc_N"/>
    <property type="match status" value="1"/>
</dbReference>
<dbReference type="InterPro" id="IPR036291">
    <property type="entry name" value="NAD(P)-bd_dom_sf"/>
</dbReference>
<feature type="domain" description="Enoyl reductase (ER)" evidence="2">
    <location>
        <begin position="19"/>
        <end position="351"/>
    </location>
</feature>
<dbReference type="Proteomes" id="UP000562045">
    <property type="component" value="Unassembled WGS sequence"/>
</dbReference>
<dbReference type="PANTHER" id="PTHR43205">
    <property type="entry name" value="PROSTAGLANDIN REDUCTASE"/>
    <property type="match status" value="1"/>
</dbReference>
<dbReference type="InterPro" id="IPR020843">
    <property type="entry name" value="ER"/>
</dbReference>
<name>A0A7Z0CN75_9ACTN</name>
<reference evidence="3 4" key="1">
    <citation type="submission" date="2020-07" db="EMBL/GenBank/DDBJ databases">
        <title>Sequencing the genomes of 1000 actinobacteria strains.</title>
        <authorList>
            <person name="Klenk H.-P."/>
        </authorList>
    </citation>
    <scope>NUCLEOTIDE SEQUENCE [LARGE SCALE GENOMIC DNA]</scope>
    <source>
        <strain evidence="3 4">DSM 15131</strain>
    </source>
</reference>
<keyword evidence="1" id="KW-0560">Oxidoreductase</keyword>
<sequence length="359" mass="37394">MTTPLNRRLLLGRRPTWTATLDDFVLEEVPTTPPGPGEVLVRVLSLAFDPAMRGWMNDGPSYAPPVPIGEVMRGHAVGEVVASGVDAVSVGTLVTGNFGWQTYALAAFEEGTLSHLEHVSEASASKPVARRVPDGVPPTSVLGILGTTGLTAYFGMLELGAPRPGDVVLVSGAAGATGSVAGQLARLAGATTIGIAGGAEKGAWLREVAGFDHVIDYKSEDVATRLAEIAPDGVDIFFDNVAGRILEAGISNIAQRGTVVLCGGISSGYSDEAVAYGPTNLSTITVRSCTMKGFIVTDFAVQFDAASRRLTEWVQDGSLAWAEDVVEGDVTDAVATMNRLFDGKNLGKQILQLAVPTKA</sequence>
<dbReference type="CDD" id="cd05288">
    <property type="entry name" value="PGDH"/>
    <property type="match status" value="1"/>
</dbReference>
<dbReference type="RefSeq" id="WP_036549247.1">
    <property type="nucleotide sequence ID" value="NZ_JACBZM010000001.1"/>
</dbReference>
<dbReference type="InterPro" id="IPR041694">
    <property type="entry name" value="ADH_N_2"/>
</dbReference>
<dbReference type="Pfam" id="PF16884">
    <property type="entry name" value="ADH_N_2"/>
    <property type="match status" value="1"/>
</dbReference>
<evidence type="ECO:0000313" key="4">
    <source>
        <dbReference type="Proteomes" id="UP000562045"/>
    </source>
</evidence>
<dbReference type="PANTHER" id="PTHR43205:SF7">
    <property type="entry name" value="PROSTAGLANDIN REDUCTASE 1"/>
    <property type="match status" value="1"/>
</dbReference>
<evidence type="ECO:0000256" key="1">
    <source>
        <dbReference type="ARBA" id="ARBA00023002"/>
    </source>
</evidence>